<keyword evidence="1" id="KW-0812">Transmembrane</keyword>
<dbReference type="AlphaFoldDB" id="A0A200J8H1"/>
<dbReference type="EMBL" id="NIBQ01000002">
    <property type="protein sequence ID" value="OUZ32940.1"/>
    <property type="molecule type" value="Genomic_DNA"/>
</dbReference>
<evidence type="ECO:0000259" key="2">
    <source>
        <dbReference type="Pfam" id="PF01882"/>
    </source>
</evidence>
<evidence type="ECO:0000313" key="3">
    <source>
        <dbReference type="EMBL" id="OUZ32940.1"/>
    </source>
</evidence>
<dbReference type="PANTHER" id="PTHR34351:SF2">
    <property type="entry name" value="DUF58 DOMAIN-CONTAINING PROTEIN"/>
    <property type="match status" value="1"/>
</dbReference>
<accession>A0A200J8H1</accession>
<protein>
    <recommendedName>
        <fullName evidence="2">DUF58 domain-containing protein</fullName>
    </recommendedName>
</protein>
<sequence>MKHNRFTKFTKIISILLFSFAIFLYVVTFNNSTGWWLFFFLIFLLLFDLLTLLPSLKKIELRLTGTTVFTMSEQNTITGELFRYRPVLVPLFFLELFPVLKGRIERQRFYLYSGQKKELSFRWTPMQRGFDQQLSFILVSSDWLGLFTKQITIDVAGPLIVQPLFQKEAAEQLSEQLLMIQPNFAVTFGTQTFMIRNFRPYQTGDPLHSIDWKQTGKRNELIIKEYEHELDVDTYFLFYGIAHQQFEEILSLYYSLIQLLNNKQAFEQVILANIPAEAPQAYLMSSIEPLSEEPDLPAFKNKKLVVFSPTSTTRLDQQLKNWDRTNETFLVTFEGDNLHLIWQDQIIPINKGGDFIAK</sequence>
<dbReference type="Proteomes" id="UP000196151">
    <property type="component" value="Chromosome"/>
</dbReference>
<evidence type="ECO:0000256" key="1">
    <source>
        <dbReference type="SAM" id="Phobius"/>
    </source>
</evidence>
<dbReference type="Pfam" id="PF01882">
    <property type="entry name" value="DUF58"/>
    <property type="match status" value="1"/>
</dbReference>
<reference evidence="4" key="3">
    <citation type="submission" date="2024-03" db="EMBL/GenBank/DDBJ databases">
        <title>The Genome Sequence of Enterococcus sp. DIV0238c.</title>
        <authorList>
            <consortium name="The Broad Institute Genomics Platform"/>
            <consortium name="The Broad Institute Microbial Omics Core"/>
            <consortium name="The Broad Institute Genomic Center for Infectious Diseases"/>
            <person name="Earl A."/>
            <person name="Manson A."/>
            <person name="Gilmore M."/>
            <person name="Schwartman J."/>
            <person name="Shea T."/>
            <person name="Abouelleil A."/>
            <person name="Cao P."/>
            <person name="Chapman S."/>
            <person name="Cusick C."/>
            <person name="Young S."/>
            <person name="Neafsey D."/>
            <person name="Nusbaum C."/>
            <person name="Birren B."/>
        </authorList>
    </citation>
    <scope>NUCLEOTIDE SEQUENCE</scope>
    <source>
        <strain evidence="4">9D6_DIV0238</strain>
    </source>
</reference>
<dbReference type="InterPro" id="IPR002881">
    <property type="entry name" value="DUF58"/>
</dbReference>
<keyword evidence="1" id="KW-0472">Membrane</keyword>
<gene>
    <name evidence="4" type="ORF">A5889_001429</name>
    <name evidence="3" type="ORF">A5889_001649</name>
</gene>
<dbReference type="EMBL" id="CP147246">
    <property type="protein sequence ID" value="WYJ93927.1"/>
    <property type="molecule type" value="Genomic_DNA"/>
</dbReference>
<dbReference type="RefSeq" id="WP_087640770.1">
    <property type="nucleotide sequence ID" value="NZ_CP147246.1"/>
</dbReference>
<dbReference type="PANTHER" id="PTHR34351">
    <property type="entry name" value="SLR1927 PROTEIN-RELATED"/>
    <property type="match status" value="1"/>
</dbReference>
<dbReference type="OrthoDB" id="9778037at2"/>
<evidence type="ECO:0000313" key="5">
    <source>
        <dbReference type="Proteomes" id="UP000196151"/>
    </source>
</evidence>
<feature type="transmembrane region" description="Helical" evidence="1">
    <location>
        <begin position="35"/>
        <end position="53"/>
    </location>
</feature>
<organism evidence="3">
    <name type="scientific">Candidatus Enterococcus dunnyi</name>
    <dbReference type="NCBI Taxonomy" id="1834192"/>
    <lineage>
        <taxon>Bacteria</taxon>
        <taxon>Bacillati</taxon>
        <taxon>Bacillota</taxon>
        <taxon>Bacilli</taxon>
        <taxon>Lactobacillales</taxon>
        <taxon>Enterococcaceae</taxon>
        <taxon>Enterococcus</taxon>
    </lineage>
</organism>
<feature type="domain" description="DUF58" evidence="2">
    <location>
        <begin position="198"/>
        <end position="246"/>
    </location>
</feature>
<keyword evidence="5" id="KW-1185">Reference proteome</keyword>
<reference evidence="3" key="1">
    <citation type="submission" date="2017-05" db="EMBL/GenBank/DDBJ databases">
        <title>The Genome Sequence of Enterococcus sp. 9D6_DIV0238.</title>
        <authorList>
            <consortium name="The Broad Institute Genomics Platform"/>
            <consortium name="The Broad Institute Genomic Center for Infectious Diseases"/>
            <person name="Earl A."/>
            <person name="Manson A."/>
            <person name="Schwartman J."/>
            <person name="Gilmore M."/>
            <person name="Abouelleil A."/>
            <person name="Cao P."/>
            <person name="Chapman S."/>
            <person name="Cusick C."/>
            <person name="Shea T."/>
            <person name="Young S."/>
            <person name="Neafsey D."/>
            <person name="Nusbaum C."/>
            <person name="Birren B."/>
        </authorList>
    </citation>
    <scope>NUCLEOTIDE SEQUENCE [LARGE SCALE GENOMIC DNA]</scope>
    <source>
        <strain evidence="3">9D6_DIV0238</strain>
    </source>
</reference>
<proteinExistence type="predicted"/>
<keyword evidence="1" id="KW-1133">Transmembrane helix</keyword>
<evidence type="ECO:0000313" key="4">
    <source>
        <dbReference type="EMBL" id="WYJ93927.1"/>
    </source>
</evidence>
<feature type="transmembrane region" description="Helical" evidence="1">
    <location>
        <begin position="12"/>
        <end position="29"/>
    </location>
</feature>
<reference evidence="4" key="2">
    <citation type="submission" date="2017-05" db="EMBL/GenBank/DDBJ databases">
        <authorList>
            <consortium name="The Broad Institute Genomics Platform"/>
            <consortium name="The Broad Institute Genomic Center for Infectious Diseases"/>
            <person name="Earl A."/>
            <person name="Manson A."/>
            <person name="Schwartman J."/>
            <person name="Gilmore M."/>
            <person name="Abouelleil A."/>
            <person name="Cao P."/>
            <person name="Chapman S."/>
            <person name="Cusick C."/>
            <person name="Shea T."/>
            <person name="Young S."/>
            <person name="Neafsey D."/>
            <person name="Nusbaum C."/>
            <person name="Birren B."/>
        </authorList>
    </citation>
    <scope>NUCLEOTIDE SEQUENCE</scope>
    <source>
        <strain evidence="4">9D6_DIV0238</strain>
    </source>
</reference>
<name>A0A200J8H1_9ENTE</name>